<sequence length="181" mass="19020">MRTALPRRPGGWSGGGKVRAEDGDGAKGEPPGRNPRIRVHPARPRRRIQPPGADGRPGGGAPPSKKGGGSGGGGTNKRAAKKKKSSNPQKGALANGKRTRDRTAANDDDGRRNARGRRRREFVVHPSRDDQPREGWSLPLPSTGDTNVSRGRRAVLLEASSGGSLRPAGADAANDRARLQG</sequence>
<evidence type="ECO:0000256" key="1">
    <source>
        <dbReference type="SAM" id="MobiDB-lite"/>
    </source>
</evidence>
<gene>
    <name evidence="2" type="ORF">THAOC_10562</name>
</gene>
<name>K0STH2_THAOC</name>
<accession>K0STH2</accession>
<reference evidence="2 3" key="1">
    <citation type="journal article" date="2012" name="Genome Biol.">
        <title>Genome and low-iron response of an oceanic diatom adapted to chronic iron limitation.</title>
        <authorList>
            <person name="Lommer M."/>
            <person name="Specht M."/>
            <person name="Roy A.S."/>
            <person name="Kraemer L."/>
            <person name="Andreson R."/>
            <person name="Gutowska M.A."/>
            <person name="Wolf J."/>
            <person name="Bergner S.V."/>
            <person name="Schilhabel M.B."/>
            <person name="Klostermeier U.C."/>
            <person name="Beiko R.G."/>
            <person name="Rosenstiel P."/>
            <person name="Hippler M."/>
            <person name="Laroche J."/>
        </authorList>
    </citation>
    <scope>NUCLEOTIDE SEQUENCE [LARGE SCALE GENOMIC DNA]</scope>
    <source>
        <strain evidence="2 3">CCMP1005</strain>
    </source>
</reference>
<feature type="region of interest" description="Disordered" evidence="1">
    <location>
        <begin position="1"/>
        <end position="181"/>
    </location>
</feature>
<keyword evidence="3" id="KW-1185">Reference proteome</keyword>
<dbReference type="EMBL" id="AGNL01011641">
    <property type="protein sequence ID" value="EJK68274.1"/>
    <property type="molecule type" value="Genomic_DNA"/>
</dbReference>
<feature type="compositionally biased region" description="Basic and acidic residues" evidence="1">
    <location>
        <begin position="101"/>
        <end position="112"/>
    </location>
</feature>
<feature type="compositionally biased region" description="Basic residues" evidence="1">
    <location>
        <begin position="35"/>
        <end position="48"/>
    </location>
</feature>
<feature type="compositionally biased region" description="Basic and acidic residues" evidence="1">
    <location>
        <begin position="121"/>
        <end position="133"/>
    </location>
</feature>
<comment type="caution">
    <text evidence="2">The sequence shown here is derived from an EMBL/GenBank/DDBJ whole genome shotgun (WGS) entry which is preliminary data.</text>
</comment>
<protein>
    <submittedName>
        <fullName evidence="2">Uncharacterized protein</fullName>
    </submittedName>
</protein>
<feature type="compositionally biased region" description="Basic and acidic residues" evidence="1">
    <location>
        <begin position="18"/>
        <end position="27"/>
    </location>
</feature>
<proteinExistence type="predicted"/>
<feature type="compositionally biased region" description="Gly residues" evidence="1">
    <location>
        <begin position="55"/>
        <end position="75"/>
    </location>
</feature>
<organism evidence="2 3">
    <name type="scientific">Thalassiosira oceanica</name>
    <name type="common">Marine diatom</name>
    <dbReference type="NCBI Taxonomy" id="159749"/>
    <lineage>
        <taxon>Eukaryota</taxon>
        <taxon>Sar</taxon>
        <taxon>Stramenopiles</taxon>
        <taxon>Ochrophyta</taxon>
        <taxon>Bacillariophyta</taxon>
        <taxon>Coscinodiscophyceae</taxon>
        <taxon>Thalassiosirophycidae</taxon>
        <taxon>Thalassiosirales</taxon>
        <taxon>Thalassiosiraceae</taxon>
        <taxon>Thalassiosira</taxon>
    </lineage>
</organism>
<feature type="non-terminal residue" evidence="2">
    <location>
        <position position="181"/>
    </location>
</feature>
<evidence type="ECO:0000313" key="2">
    <source>
        <dbReference type="EMBL" id="EJK68274.1"/>
    </source>
</evidence>
<dbReference type="Proteomes" id="UP000266841">
    <property type="component" value="Unassembled WGS sequence"/>
</dbReference>
<dbReference type="AlphaFoldDB" id="K0STH2"/>
<evidence type="ECO:0000313" key="3">
    <source>
        <dbReference type="Proteomes" id="UP000266841"/>
    </source>
</evidence>